<dbReference type="Pfam" id="PF08349">
    <property type="entry name" value="DUF1722"/>
    <property type="match status" value="1"/>
</dbReference>
<proteinExistence type="predicted"/>
<dbReference type="EMBL" id="JAWDIO010000002">
    <property type="protein sequence ID" value="MDU0354399.1"/>
    <property type="molecule type" value="Genomic_DNA"/>
</dbReference>
<reference evidence="2 3" key="1">
    <citation type="submission" date="2023-10" db="EMBL/GenBank/DDBJ databases">
        <title>Glaciecola aquimarina strain GGW-M5 nov., isolated from a coastal seawater.</title>
        <authorList>
            <person name="Bayburt H."/>
            <person name="Kim J.M."/>
            <person name="Choi B.J."/>
            <person name="Jeon C.O."/>
        </authorList>
    </citation>
    <scope>NUCLEOTIDE SEQUENCE [LARGE SCALE GENOMIC DNA]</scope>
    <source>
        <strain evidence="2 3">KCTC 32108</strain>
    </source>
</reference>
<comment type="caution">
    <text evidence="2">The sequence shown here is derived from an EMBL/GenBank/DDBJ whole genome shotgun (WGS) entry which is preliminary data.</text>
</comment>
<dbReference type="RefSeq" id="WP_316026002.1">
    <property type="nucleotide sequence ID" value="NZ_JAWDIO010000002.1"/>
</dbReference>
<evidence type="ECO:0000313" key="3">
    <source>
        <dbReference type="Proteomes" id="UP001247805"/>
    </source>
</evidence>
<dbReference type="PANTHER" id="PTHR30087:SF0">
    <property type="entry name" value="INNER MEMBRANE PROTEIN"/>
    <property type="match status" value="1"/>
</dbReference>
<evidence type="ECO:0000313" key="2">
    <source>
        <dbReference type="EMBL" id="MDU0354399.1"/>
    </source>
</evidence>
<sequence length="204" mass="23985">MERVKVYRKNAADRIGVGIYANKLMENFPHLPIEEEGRLLDAKLRENFIQRVYIYKRWQEMVSQGNSLKELQKFHAQHKYILMSHDQKQVKNLGGLLAQSQNLSISQLTEIYLEKMMATLKKIATRENHANTLQHIQGYLKNDIDKDDKAELCSTFTDYKNGLLPLIVPITLLRHHFRKHPNDYITQSYYMSPYPGELMLLNHI</sequence>
<dbReference type="Proteomes" id="UP001247805">
    <property type="component" value="Unassembled WGS sequence"/>
</dbReference>
<evidence type="ECO:0000259" key="1">
    <source>
        <dbReference type="Pfam" id="PF08349"/>
    </source>
</evidence>
<gene>
    <name evidence="2" type="ORF">RS130_11065</name>
</gene>
<name>A0ABU3SWL9_9ALTE</name>
<organism evidence="2 3">
    <name type="scientific">Paraglaciecola aquimarina</name>
    <dbReference type="NCBI Taxonomy" id="1235557"/>
    <lineage>
        <taxon>Bacteria</taxon>
        <taxon>Pseudomonadati</taxon>
        <taxon>Pseudomonadota</taxon>
        <taxon>Gammaproteobacteria</taxon>
        <taxon>Alteromonadales</taxon>
        <taxon>Alteromonadaceae</taxon>
        <taxon>Paraglaciecola</taxon>
    </lineage>
</organism>
<dbReference type="InterPro" id="IPR013560">
    <property type="entry name" value="DUF1722"/>
</dbReference>
<keyword evidence="3" id="KW-1185">Reference proteome</keyword>
<dbReference type="PANTHER" id="PTHR30087">
    <property type="entry name" value="INNER MEMBRANE PROTEIN"/>
    <property type="match status" value="1"/>
</dbReference>
<protein>
    <submittedName>
        <fullName evidence="2">YbgA family protein</fullName>
    </submittedName>
</protein>
<accession>A0ABU3SWL9</accession>
<feature type="domain" description="DUF1722" evidence="1">
    <location>
        <begin position="79"/>
        <end position="195"/>
    </location>
</feature>